<evidence type="ECO:0000256" key="4">
    <source>
        <dbReference type="ARBA" id="ARBA00022777"/>
    </source>
</evidence>
<comment type="caution">
    <text evidence="10">The sequence shown here is derived from an EMBL/GenBank/DDBJ whole genome shotgun (WGS) entry which is preliminary data.</text>
</comment>
<keyword evidence="2" id="KW-0963">Cytoplasm</keyword>
<dbReference type="AlphaFoldDB" id="G6EFT7"/>
<reference evidence="10 11" key="1">
    <citation type="journal article" date="2012" name="J. Bacteriol.">
        <title>Genome sequence of benzo(a)pyrene-degrading bacterium Novosphingobium pentaromativorans US6-1.</title>
        <authorList>
            <person name="Luo Y.R."/>
            <person name="Kang S.G."/>
            <person name="Kim S.J."/>
            <person name="Kim M.R."/>
            <person name="Li N."/>
            <person name="Lee J.H."/>
            <person name="Kwon K.K."/>
        </authorList>
    </citation>
    <scope>NUCLEOTIDE SEQUENCE [LARGE SCALE GENOMIC DNA]</scope>
    <source>
        <strain evidence="10 11">US6-1</strain>
    </source>
</reference>
<dbReference type="PANTHER" id="PTHR21064:SF1">
    <property type="entry name" value="HYDROXYLYSINE KINASE"/>
    <property type="match status" value="1"/>
</dbReference>
<dbReference type="eggNOG" id="COG2334">
    <property type="taxonomic scope" value="Bacteria"/>
</dbReference>
<evidence type="ECO:0000256" key="2">
    <source>
        <dbReference type="ARBA" id="ARBA00022490"/>
    </source>
</evidence>
<proteinExistence type="predicted"/>
<keyword evidence="3" id="KW-0808">Transferase</keyword>
<organism evidence="10 11">
    <name type="scientific">Novosphingobium pentaromativorans US6-1</name>
    <dbReference type="NCBI Taxonomy" id="1088721"/>
    <lineage>
        <taxon>Bacteria</taxon>
        <taxon>Pseudomonadati</taxon>
        <taxon>Pseudomonadota</taxon>
        <taxon>Alphaproteobacteria</taxon>
        <taxon>Sphingomonadales</taxon>
        <taxon>Sphingomonadaceae</taxon>
        <taxon>Novosphingobium</taxon>
    </lineage>
</organism>
<evidence type="ECO:0000256" key="7">
    <source>
        <dbReference type="ARBA" id="ARBA00038873"/>
    </source>
</evidence>
<dbReference type="GO" id="GO:0005737">
    <property type="term" value="C:cytoplasm"/>
    <property type="evidence" value="ECO:0007669"/>
    <property type="project" value="UniProtKB-SubCell"/>
</dbReference>
<feature type="domain" description="Aminoglycoside phosphotransferase" evidence="9">
    <location>
        <begin position="74"/>
        <end position="289"/>
    </location>
</feature>
<sequence>MDRTFEVKSRTGVSTDAEVREIGLLAGDQRASCDDRAYFQAAAERLAMLPDASESDVPVLLLEQHYGQQGALTALSSEVERTFDAKLTDGRAFILKTSSRPQTLESFQFQSAAMAGLRGADGVMAPEVIDTLSGGLMFEHEGGCGYLQTRMDGIPLHMVPRTPEILRKVGAALARLNLAMKDTDPQAARRPVLWNIACWPWLVELERYLSKGRTASLVRSAMAEYIRDISPYIADLDWQVTHNDPSPFNMIDTGKGIGFIDFGDGGWNPRIQDLAIAAGHFVIDPRTPLGGAEHVIAGYASLAPLSELEASLLLGLMRARQSALLLINNWRSHLFPAAAPYIMKNVKRAEQGLAVLALLDASSGEAAIRAAAGLAPS</sequence>
<protein>
    <recommendedName>
        <fullName evidence="8">Hydroxylysine kinase</fullName>
        <ecNumber evidence="7">2.7.1.81</ecNumber>
    </recommendedName>
</protein>
<gene>
    <name evidence="10" type="ORF">NSU_3208</name>
</gene>
<dbReference type="PATRIC" id="fig|1088721.3.peg.3164"/>
<comment type="catalytic activity">
    <reaction evidence="5">
        <text>(5R)-5-hydroxy-L-lysine + GTP = (5R)-5-phosphooxy-L-lysine + GDP + H(+)</text>
        <dbReference type="Rhea" id="RHEA:19049"/>
        <dbReference type="ChEBI" id="CHEBI:15378"/>
        <dbReference type="ChEBI" id="CHEBI:37565"/>
        <dbReference type="ChEBI" id="CHEBI:57882"/>
        <dbReference type="ChEBI" id="CHEBI:58189"/>
        <dbReference type="ChEBI" id="CHEBI:58357"/>
        <dbReference type="EC" id="2.7.1.81"/>
    </reaction>
</comment>
<dbReference type="Proteomes" id="UP000004030">
    <property type="component" value="Unassembled WGS sequence"/>
</dbReference>
<dbReference type="Pfam" id="PF01636">
    <property type="entry name" value="APH"/>
    <property type="match status" value="1"/>
</dbReference>
<accession>G6EFT7</accession>
<dbReference type="InterPro" id="IPR002575">
    <property type="entry name" value="Aminoglycoside_PTrfase"/>
</dbReference>
<dbReference type="EMBL" id="AGFM01000053">
    <property type="protein sequence ID" value="EHJ59865.1"/>
    <property type="molecule type" value="Genomic_DNA"/>
</dbReference>
<evidence type="ECO:0000256" key="8">
    <source>
        <dbReference type="ARBA" id="ARBA00040505"/>
    </source>
</evidence>
<evidence type="ECO:0000256" key="1">
    <source>
        <dbReference type="ARBA" id="ARBA00004496"/>
    </source>
</evidence>
<dbReference type="EC" id="2.7.1.81" evidence="7"/>
<keyword evidence="4" id="KW-0418">Kinase</keyword>
<evidence type="ECO:0000256" key="3">
    <source>
        <dbReference type="ARBA" id="ARBA00022679"/>
    </source>
</evidence>
<dbReference type="PANTHER" id="PTHR21064">
    <property type="entry name" value="AMINOGLYCOSIDE PHOSPHOTRANSFERASE DOMAIN-CONTAINING PROTEIN-RELATED"/>
    <property type="match status" value="1"/>
</dbReference>
<comment type="function">
    <text evidence="6">Catalyzes the GTP-dependent phosphorylation of 5-hydroxy-L-lysine.</text>
</comment>
<dbReference type="InterPro" id="IPR050249">
    <property type="entry name" value="Pseudomonas-type_ThrB"/>
</dbReference>
<keyword evidence="11" id="KW-1185">Reference proteome</keyword>
<dbReference type="InterPro" id="IPR011009">
    <property type="entry name" value="Kinase-like_dom_sf"/>
</dbReference>
<evidence type="ECO:0000313" key="11">
    <source>
        <dbReference type="Proteomes" id="UP000004030"/>
    </source>
</evidence>
<dbReference type="GO" id="GO:0047992">
    <property type="term" value="F:hydroxylysine kinase activity"/>
    <property type="evidence" value="ECO:0007669"/>
    <property type="project" value="UniProtKB-EC"/>
</dbReference>
<evidence type="ECO:0000313" key="10">
    <source>
        <dbReference type="EMBL" id="EHJ59865.1"/>
    </source>
</evidence>
<comment type="subcellular location">
    <subcellularLocation>
        <location evidence="1">Cytoplasm</location>
    </subcellularLocation>
</comment>
<evidence type="ECO:0000256" key="6">
    <source>
        <dbReference type="ARBA" id="ARBA00037368"/>
    </source>
</evidence>
<dbReference type="Gene3D" id="3.90.1200.10">
    <property type="match status" value="1"/>
</dbReference>
<dbReference type="SUPFAM" id="SSF56112">
    <property type="entry name" value="Protein kinase-like (PK-like)"/>
    <property type="match status" value="1"/>
</dbReference>
<name>G6EFT7_9SPHN</name>
<evidence type="ECO:0000256" key="5">
    <source>
        <dbReference type="ARBA" id="ARBA00036820"/>
    </source>
</evidence>
<evidence type="ECO:0000259" key="9">
    <source>
        <dbReference type="Pfam" id="PF01636"/>
    </source>
</evidence>
<dbReference type="KEGG" id="npn:JI59_19550"/>